<dbReference type="Proteomes" id="UP000326331">
    <property type="component" value="Chromosome"/>
</dbReference>
<evidence type="ECO:0000256" key="3">
    <source>
        <dbReference type="ARBA" id="ARBA00012438"/>
    </source>
</evidence>
<dbReference type="InterPro" id="IPR003661">
    <property type="entry name" value="HisK_dim/P_dom"/>
</dbReference>
<evidence type="ECO:0000256" key="10">
    <source>
        <dbReference type="ARBA" id="ARBA00023136"/>
    </source>
</evidence>
<feature type="coiled-coil region" evidence="11">
    <location>
        <begin position="204"/>
        <end position="234"/>
    </location>
</feature>
<gene>
    <name evidence="16" type="ORF">Tbon_13150</name>
</gene>
<feature type="transmembrane region" description="Helical" evidence="13">
    <location>
        <begin position="94"/>
        <end position="114"/>
    </location>
</feature>
<name>A0ABX6C530_9CHLR</name>
<dbReference type="SMART" id="SM00304">
    <property type="entry name" value="HAMP"/>
    <property type="match status" value="1"/>
</dbReference>
<dbReference type="SMART" id="SM00388">
    <property type="entry name" value="HisKA"/>
    <property type="match status" value="1"/>
</dbReference>
<organism evidence="16 17">
    <name type="scientific">Tepidiforma bonchosmolovskayae</name>
    <dbReference type="NCBI Taxonomy" id="2601677"/>
    <lineage>
        <taxon>Bacteria</taxon>
        <taxon>Bacillati</taxon>
        <taxon>Chloroflexota</taxon>
        <taxon>Tepidiformia</taxon>
        <taxon>Tepidiformales</taxon>
        <taxon>Tepidiformaceae</taxon>
        <taxon>Tepidiforma</taxon>
    </lineage>
</organism>
<dbReference type="Pfam" id="PF02518">
    <property type="entry name" value="HATPase_c"/>
    <property type="match status" value="1"/>
</dbReference>
<dbReference type="CDD" id="cd00082">
    <property type="entry name" value="HisKA"/>
    <property type="match status" value="1"/>
</dbReference>
<reference evidence="16 17" key="1">
    <citation type="submission" date="2019-10" db="EMBL/GenBank/DDBJ databases">
        <title>Thermopilla bonchosmolovskayae gen. nov., sp. nov., a moderately thermophilic Chloroflexi bacterium from a Chukotka hot spring (Arctic, Russia), representing a novel classis Thermopillaia, which include previously uncultivated lineage OLB14.</title>
        <authorList>
            <person name="Kochetkova T.V."/>
            <person name="Zayulina K.S."/>
            <person name="Zhigarkov V.S."/>
            <person name="Minaev N.V."/>
            <person name="Novikov A."/>
            <person name="Toshchakov S.V."/>
            <person name="Elcheninov A.G."/>
            <person name="Kublanov I.V."/>
        </authorList>
    </citation>
    <scope>NUCLEOTIDE SEQUENCE [LARGE SCALE GENOMIC DNA]</scope>
    <source>
        <strain evidence="16 17">3753O</strain>
    </source>
</reference>
<dbReference type="InterPro" id="IPR050428">
    <property type="entry name" value="TCS_sensor_his_kinase"/>
</dbReference>
<evidence type="ECO:0000259" key="14">
    <source>
        <dbReference type="PROSITE" id="PS50109"/>
    </source>
</evidence>
<keyword evidence="10 13" id="KW-0472">Membrane</keyword>
<evidence type="ECO:0000256" key="7">
    <source>
        <dbReference type="ARBA" id="ARBA00022777"/>
    </source>
</evidence>
<keyword evidence="17" id="KW-1185">Reference proteome</keyword>
<proteinExistence type="predicted"/>
<dbReference type="EMBL" id="CP042829">
    <property type="protein sequence ID" value="QFG04178.1"/>
    <property type="molecule type" value="Genomic_DNA"/>
</dbReference>
<dbReference type="Pfam" id="PF00672">
    <property type="entry name" value="HAMP"/>
    <property type="match status" value="1"/>
</dbReference>
<dbReference type="Gene3D" id="3.30.565.10">
    <property type="entry name" value="Histidine kinase-like ATPase, C-terminal domain"/>
    <property type="match status" value="1"/>
</dbReference>
<comment type="catalytic activity">
    <reaction evidence="1">
        <text>ATP + protein L-histidine = ADP + protein N-phospho-L-histidine.</text>
        <dbReference type="EC" id="2.7.13.3"/>
    </reaction>
</comment>
<dbReference type="PANTHER" id="PTHR45436">
    <property type="entry name" value="SENSOR HISTIDINE KINASE YKOH"/>
    <property type="match status" value="1"/>
</dbReference>
<dbReference type="SMART" id="SM00387">
    <property type="entry name" value="HATPase_c"/>
    <property type="match status" value="1"/>
</dbReference>
<dbReference type="Pfam" id="PF00512">
    <property type="entry name" value="HisKA"/>
    <property type="match status" value="1"/>
</dbReference>
<dbReference type="PANTHER" id="PTHR45436:SF5">
    <property type="entry name" value="SENSOR HISTIDINE KINASE TRCS"/>
    <property type="match status" value="1"/>
</dbReference>
<dbReference type="InterPro" id="IPR003594">
    <property type="entry name" value="HATPase_dom"/>
</dbReference>
<dbReference type="InterPro" id="IPR003660">
    <property type="entry name" value="HAMP_dom"/>
</dbReference>
<dbReference type="PROSITE" id="PS50109">
    <property type="entry name" value="HIS_KIN"/>
    <property type="match status" value="1"/>
</dbReference>
<feature type="domain" description="HAMP" evidence="15">
    <location>
        <begin position="116"/>
        <end position="169"/>
    </location>
</feature>
<keyword evidence="11" id="KW-0175">Coiled coil</keyword>
<dbReference type="InterPro" id="IPR004358">
    <property type="entry name" value="Sig_transdc_His_kin-like_C"/>
</dbReference>
<keyword evidence="7" id="KW-0418">Kinase</keyword>
<evidence type="ECO:0000256" key="2">
    <source>
        <dbReference type="ARBA" id="ARBA00004370"/>
    </source>
</evidence>
<dbReference type="PROSITE" id="PS50885">
    <property type="entry name" value="HAMP"/>
    <property type="match status" value="1"/>
</dbReference>
<evidence type="ECO:0000313" key="16">
    <source>
        <dbReference type="EMBL" id="QFG04178.1"/>
    </source>
</evidence>
<sequence length="415" mass="45475">MRLPPFFRSIRFRLTVWYSSLLLVFGVAFVVALNLAVRLDQPPVFELSRSSDVVYTPVRTGPAQAIIVPIETESYTLREVEDGIYSHSLDRLQYWSLVSVVGLALASGIGGYVLSGVLLRPVRDITQAASEISATNLSRRINYQGPRDELWALAETFDSMIGRLEASFERQRQFVQDASHELRTPLAAIRTNIEVTEMDPDATLEEYRELVATIKSQTERLTRLSEDLLLLTNEEGARVEREPVDLGAIAGDVIAELQPLAASRGVALRLDARADTEVLASPDLLHRCVLNLVDNAIKYSGEGATVTVRLLDAGPSGRVEVEDNGPGIPAEALPHIFDRFFRVDKGRSRREGGTGLGLAIVQELIRAMGGNVGVRSAPGTGSTFWIELPKAPAPGAEEPGRLRSSTLRWEPGRPA</sequence>
<evidence type="ECO:0000256" key="11">
    <source>
        <dbReference type="SAM" id="Coils"/>
    </source>
</evidence>
<feature type="region of interest" description="Disordered" evidence="12">
    <location>
        <begin position="391"/>
        <end position="415"/>
    </location>
</feature>
<dbReference type="Gene3D" id="6.10.340.10">
    <property type="match status" value="1"/>
</dbReference>
<dbReference type="SUPFAM" id="SSF47384">
    <property type="entry name" value="Homodimeric domain of signal transducing histidine kinase"/>
    <property type="match status" value="1"/>
</dbReference>
<evidence type="ECO:0000256" key="5">
    <source>
        <dbReference type="ARBA" id="ARBA00022679"/>
    </source>
</evidence>
<feature type="domain" description="Histidine kinase" evidence="14">
    <location>
        <begin position="177"/>
        <end position="392"/>
    </location>
</feature>
<dbReference type="EC" id="2.7.13.3" evidence="3"/>
<evidence type="ECO:0000256" key="9">
    <source>
        <dbReference type="ARBA" id="ARBA00023012"/>
    </source>
</evidence>
<comment type="subcellular location">
    <subcellularLocation>
        <location evidence="2">Membrane</location>
    </subcellularLocation>
</comment>
<evidence type="ECO:0000256" key="6">
    <source>
        <dbReference type="ARBA" id="ARBA00022692"/>
    </source>
</evidence>
<evidence type="ECO:0000256" key="13">
    <source>
        <dbReference type="SAM" id="Phobius"/>
    </source>
</evidence>
<dbReference type="CDD" id="cd00075">
    <property type="entry name" value="HATPase"/>
    <property type="match status" value="1"/>
</dbReference>
<dbReference type="CDD" id="cd06225">
    <property type="entry name" value="HAMP"/>
    <property type="match status" value="1"/>
</dbReference>
<accession>A0ABX6C530</accession>
<keyword evidence="6 13" id="KW-0812">Transmembrane</keyword>
<keyword evidence="5" id="KW-0808">Transferase</keyword>
<dbReference type="InterPro" id="IPR036890">
    <property type="entry name" value="HATPase_C_sf"/>
</dbReference>
<dbReference type="InterPro" id="IPR036097">
    <property type="entry name" value="HisK_dim/P_sf"/>
</dbReference>
<evidence type="ECO:0000256" key="8">
    <source>
        <dbReference type="ARBA" id="ARBA00022989"/>
    </source>
</evidence>
<dbReference type="RefSeq" id="WP_158068115.1">
    <property type="nucleotide sequence ID" value="NZ_CP042829.1"/>
</dbReference>
<dbReference type="InterPro" id="IPR005467">
    <property type="entry name" value="His_kinase_dom"/>
</dbReference>
<protein>
    <recommendedName>
        <fullName evidence="3">histidine kinase</fullName>
        <ecNumber evidence="3">2.7.13.3</ecNumber>
    </recommendedName>
</protein>
<evidence type="ECO:0000256" key="12">
    <source>
        <dbReference type="SAM" id="MobiDB-lite"/>
    </source>
</evidence>
<evidence type="ECO:0000256" key="1">
    <source>
        <dbReference type="ARBA" id="ARBA00000085"/>
    </source>
</evidence>
<keyword evidence="9" id="KW-0902">Two-component regulatory system</keyword>
<evidence type="ECO:0000313" key="17">
    <source>
        <dbReference type="Proteomes" id="UP000326331"/>
    </source>
</evidence>
<evidence type="ECO:0000259" key="15">
    <source>
        <dbReference type="PROSITE" id="PS50885"/>
    </source>
</evidence>
<dbReference type="PRINTS" id="PR00344">
    <property type="entry name" value="BCTRLSENSOR"/>
</dbReference>
<keyword evidence="8 13" id="KW-1133">Transmembrane helix</keyword>
<feature type="transmembrane region" description="Helical" evidence="13">
    <location>
        <begin position="12"/>
        <end position="37"/>
    </location>
</feature>
<keyword evidence="4" id="KW-0597">Phosphoprotein</keyword>
<dbReference type="SUPFAM" id="SSF158472">
    <property type="entry name" value="HAMP domain-like"/>
    <property type="match status" value="1"/>
</dbReference>
<dbReference type="SUPFAM" id="SSF55874">
    <property type="entry name" value="ATPase domain of HSP90 chaperone/DNA topoisomerase II/histidine kinase"/>
    <property type="match status" value="1"/>
</dbReference>
<dbReference type="Gene3D" id="1.10.287.130">
    <property type="match status" value="1"/>
</dbReference>
<evidence type="ECO:0000256" key="4">
    <source>
        <dbReference type="ARBA" id="ARBA00022553"/>
    </source>
</evidence>